<accession>A0A9P9ES72</accession>
<keyword evidence="3" id="KW-1185">Reference proteome</keyword>
<dbReference type="SUPFAM" id="SSF52833">
    <property type="entry name" value="Thioredoxin-like"/>
    <property type="match status" value="1"/>
</dbReference>
<dbReference type="PANTHER" id="PTHR13887">
    <property type="entry name" value="GLUTATHIONE S-TRANSFERASE KAPPA"/>
    <property type="match status" value="1"/>
</dbReference>
<evidence type="ECO:0000259" key="1">
    <source>
        <dbReference type="Pfam" id="PF01323"/>
    </source>
</evidence>
<dbReference type="Gene3D" id="3.40.30.10">
    <property type="entry name" value="Glutaredoxin"/>
    <property type="match status" value="1"/>
</dbReference>
<dbReference type="InterPro" id="IPR036249">
    <property type="entry name" value="Thioredoxin-like_sf"/>
</dbReference>
<feature type="domain" description="DSBA-like thioredoxin" evidence="1">
    <location>
        <begin position="6"/>
        <end position="216"/>
    </location>
</feature>
<protein>
    <submittedName>
        <fullName evidence="2">Thioredoxin-like protein</fullName>
    </submittedName>
</protein>
<evidence type="ECO:0000313" key="2">
    <source>
        <dbReference type="EMBL" id="KAH7143678.1"/>
    </source>
</evidence>
<sequence length="229" mass="24840">MASLSITIISDPVCPFCYIGMLRLDRALALYRKTVPGASAAPITISWHAFLLDSAAPRRVSQPLAAKMASRWGEARVPEIQGRLRDSGLREGVVFNFGARIGSTVEAHRLVALARKMDPRGVEGFEHRVAQETMRMYFEGGGDIASTDDLVGAAVKAGIDAGEARAWLEGDEGLEEVQLEVDEAVSMGIKGVPRFIINEKFVVDGADDVGVFLEQLVLARDEALVENEK</sequence>
<dbReference type="InterPro" id="IPR001853">
    <property type="entry name" value="DSBA-like_thioredoxin_dom"/>
</dbReference>
<comment type="caution">
    <text evidence="2">The sequence shown here is derived from an EMBL/GenBank/DDBJ whole genome shotgun (WGS) entry which is preliminary data.</text>
</comment>
<dbReference type="CDD" id="cd03024">
    <property type="entry name" value="DsbA_FrnE"/>
    <property type="match status" value="1"/>
</dbReference>
<reference evidence="2" key="1">
    <citation type="journal article" date="2021" name="Nat. Commun.">
        <title>Genetic determinants of endophytism in the Arabidopsis root mycobiome.</title>
        <authorList>
            <person name="Mesny F."/>
            <person name="Miyauchi S."/>
            <person name="Thiergart T."/>
            <person name="Pickel B."/>
            <person name="Atanasova L."/>
            <person name="Karlsson M."/>
            <person name="Huettel B."/>
            <person name="Barry K.W."/>
            <person name="Haridas S."/>
            <person name="Chen C."/>
            <person name="Bauer D."/>
            <person name="Andreopoulos W."/>
            <person name="Pangilinan J."/>
            <person name="LaButti K."/>
            <person name="Riley R."/>
            <person name="Lipzen A."/>
            <person name="Clum A."/>
            <person name="Drula E."/>
            <person name="Henrissat B."/>
            <person name="Kohler A."/>
            <person name="Grigoriev I.V."/>
            <person name="Martin F.M."/>
            <person name="Hacquard S."/>
        </authorList>
    </citation>
    <scope>NUCLEOTIDE SEQUENCE</scope>
    <source>
        <strain evidence="2">MPI-CAGE-AT-0147</strain>
    </source>
</reference>
<proteinExistence type="predicted"/>
<gene>
    <name evidence="2" type="ORF">EDB81DRAFT_501609</name>
</gene>
<dbReference type="OrthoDB" id="1930760at2759"/>
<dbReference type="Proteomes" id="UP000738349">
    <property type="component" value="Unassembled WGS sequence"/>
</dbReference>
<dbReference type="Pfam" id="PF01323">
    <property type="entry name" value="DSBA"/>
    <property type="match status" value="1"/>
</dbReference>
<evidence type="ECO:0000313" key="3">
    <source>
        <dbReference type="Proteomes" id="UP000738349"/>
    </source>
</evidence>
<dbReference type="PANTHER" id="PTHR13887:SF41">
    <property type="entry name" value="THIOREDOXIN SUPERFAMILY PROTEIN"/>
    <property type="match status" value="1"/>
</dbReference>
<dbReference type="AlphaFoldDB" id="A0A9P9ES72"/>
<organism evidence="2 3">
    <name type="scientific">Dactylonectria macrodidyma</name>
    <dbReference type="NCBI Taxonomy" id="307937"/>
    <lineage>
        <taxon>Eukaryota</taxon>
        <taxon>Fungi</taxon>
        <taxon>Dikarya</taxon>
        <taxon>Ascomycota</taxon>
        <taxon>Pezizomycotina</taxon>
        <taxon>Sordariomycetes</taxon>
        <taxon>Hypocreomycetidae</taxon>
        <taxon>Hypocreales</taxon>
        <taxon>Nectriaceae</taxon>
        <taxon>Dactylonectria</taxon>
    </lineage>
</organism>
<name>A0A9P9ES72_9HYPO</name>
<dbReference type="GO" id="GO:0016491">
    <property type="term" value="F:oxidoreductase activity"/>
    <property type="evidence" value="ECO:0007669"/>
    <property type="project" value="InterPro"/>
</dbReference>
<dbReference type="EMBL" id="JAGMUV010000009">
    <property type="protein sequence ID" value="KAH7143678.1"/>
    <property type="molecule type" value="Genomic_DNA"/>
</dbReference>